<name>A0ABV7QN98_9PSEU</name>
<proteinExistence type="predicted"/>
<dbReference type="RefSeq" id="WP_377869044.1">
    <property type="nucleotide sequence ID" value="NZ_JBHMAY010000011.1"/>
</dbReference>
<keyword evidence="2" id="KW-1185">Reference proteome</keyword>
<protein>
    <submittedName>
        <fullName evidence="1">Uncharacterized protein</fullName>
    </submittedName>
</protein>
<evidence type="ECO:0000313" key="1">
    <source>
        <dbReference type="EMBL" id="MFC3513629.1"/>
    </source>
</evidence>
<comment type="caution">
    <text evidence="1">The sequence shown here is derived from an EMBL/GenBank/DDBJ whole genome shotgun (WGS) entry which is preliminary data.</text>
</comment>
<accession>A0ABV7QN98</accession>
<organism evidence="1 2">
    <name type="scientific">Amycolatopsis halotolerans</name>
    <dbReference type="NCBI Taxonomy" id="330083"/>
    <lineage>
        <taxon>Bacteria</taxon>
        <taxon>Bacillati</taxon>
        <taxon>Actinomycetota</taxon>
        <taxon>Actinomycetes</taxon>
        <taxon>Pseudonocardiales</taxon>
        <taxon>Pseudonocardiaceae</taxon>
        <taxon>Amycolatopsis</taxon>
    </lineage>
</organism>
<evidence type="ECO:0000313" key="2">
    <source>
        <dbReference type="Proteomes" id="UP001595764"/>
    </source>
</evidence>
<reference evidence="2" key="1">
    <citation type="journal article" date="2019" name="Int. J. Syst. Evol. Microbiol.">
        <title>The Global Catalogue of Microorganisms (GCM) 10K type strain sequencing project: providing services to taxonomists for standard genome sequencing and annotation.</title>
        <authorList>
            <consortium name="The Broad Institute Genomics Platform"/>
            <consortium name="The Broad Institute Genome Sequencing Center for Infectious Disease"/>
            <person name="Wu L."/>
            <person name="Ma J."/>
        </authorList>
    </citation>
    <scope>NUCLEOTIDE SEQUENCE [LARGE SCALE GENOMIC DNA]</scope>
    <source>
        <strain evidence="2">CGMCC 4.7682</strain>
    </source>
</reference>
<dbReference type="Proteomes" id="UP001595764">
    <property type="component" value="Unassembled WGS sequence"/>
</dbReference>
<dbReference type="EMBL" id="JBHRWI010000030">
    <property type="protein sequence ID" value="MFC3513629.1"/>
    <property type="molecule type" value="Genomic_DNA"/>
</dbReference>
<sequence length="200" mass="21634">MADTAGLQPGNLVMGPARLYIYRFAFDPTLAYEPALTDVNLAPAASAWYDTGITLGGTDVSVESKWTPLTGDQLVDKLGARLTDRDIKVTGNLSEMTRTNLAYAWNMTAGPTGANYAVSDLNAGQTANRAPYRTLMVDGLGPDVTDGSRSLKRRAILRKALPSGNTKLSWTKTDQQVLAIEFQTFFVSETVSPIRIIDEA</sequence>
<gene>
    <name evidence="1" type="ORF">ACFORO_25900</name>
</gene>